<accession>A0A0L8IFP2</accession>
<reference evidence="1" key="1">
    <citation type="submission" date="2015-07" db="EMBL/GenBank/DDBJ databases">
        <title>MeaNS - Measles Nucleotide Surveillance Program.</title>
        <authorList>
            <person name="Tran T."/>
            <person name="Druce J."/>
        </authorList>
    </citation>
    <scope>NUCLEOTIDE SEQUENCE</scope>
    <source>
        <strain evidence="1">UCB-OBI-ISO-001</strain>
        <tissue evidence="1">Gonad</tissue>
    </source>
</reference>
<sequence>MILLTWCLTSFIDLDVSLILLNSVYLPVLKFSLKYGMKGQVSHCKISVYEQKKNKAFNQIFYYLYQLLMPIS</sequence>
<name>A0A0L8IFP2_OCTBM</name>
<gene>
    <name evidence="1" type="ORF">OCBIM_22005791mg</name>
</gene>
<proteinExistence type="predicted"/>
<dbReference type="AlphaFoldDB" id="A0A0L8IFP2"/>
<protein>
    <submittedName>
        <fullName evidence="1">Uncharacterized protein</fullName>
    </submittedName>
</protein>
<evidence type="ECO:0000313" key="1">
    <source>
        <dbReference type="EMBL" id="KOG00275.1"/>
    </source>
</evidence>
<dbReference type="EMBL" id="KQ415823">
    <property type="protein sequence ID" value="KOG00275.1"/>
    <property type="molecule type" value="Genomic_DNA"/>
</dbReference>
<organism evidence="1">
    <name type="scientific">Octopus bimaculoides</name>
    <name type="common">California two-spotted octopus</name>
    <dbReference type="NCBI Taxonomy" id="37653"/>
    <lineage>
        <taxon>Eukaryota</taxon>
        <taxon>Metazoa</taxon>
        <taxon>Spiralia</taxon>
        <taxon>Lophotrochozoa</taxon>
        <taxon>Mollusca</taxon>
        <taxon>Cephalopoda</taxon>
        <taxon>Coleoidea</taxon>
        <taxon>Octopodiformes</taxon>
        <taxon>Octopoda</taxon>
        <taxon>Incirrata</taxon>
        <taxon>Octopodidae</taxon>
        <taxon>Octopus</taxon>
    </lineage>
</organism>